<evidence type="ECO:0000313" key="1">
    <source>
        <dbReference type="EMBL" id="CAK5081399.1"/>
    </source>
</evidence>
<accession>A0ACB0ZR21</accession>
<reference evidence="1" key="1">
    <citation type="submission" date="2023-11" db="EMBL/GenBank/DDBJ databases">
        <authorList>
            <person name="Poullet M."/>
        </authorList>
    </citation>
    <scope>NUCLEOTIDE SEQUENCE</scope>
    <source>
        <strain evidence="1">E1834</strain>
    </source>
</reference>
<dbReference type="Proteomes" id="UP001497535">
    <property type="component" value="Unassembled WGS sequence"/>
</dbReference>
<evidence type="ECO:0000313" key="2">
    <source>
        <dbReference type="Proteomes" id="UP001497535"/>
    </source>
</evidence>
<sequence>MFEKNTKIFFQNWPAKIEGKRGRKTHKNIHSFPSPLVFPVFILIPSKYINSLIFETSLAYFCFIYLVLVRPLLCFLVCF</sequence>
<name>A0ACB0ZR21_MELEN</name>
<proteinExistence type="predicted"/>
<gene>
    <name evidence="1" type="ORF">MENTE1834_LOCUS28631</name>
</gene>
<protein>
    <submittedName>
        <fullName evidence="1">Uncharacterized protein</fullName>
    </submittedName>
</protein>
<comment type="caution">
    <text evidence="1">The sequence shown here is derived from an EMBL/GenBank/DDBJ whole genome shotgun (WGS) entry which is preliminary data.</text>
</comment>
<dbReference type="EMBL" id="CAVMJV010000044">
    <property type="protein sequence ID" value="CAK5081399.1"/>
    <property type="molecule type" value="Genomic_DNA"/>
</dbReference>
<organism evidence="1 2">
    <name type="scientific">Meloidogyne enterolobii</name>
    <name type="common">Root-knot nematode worm</name>
    <name type="synonym">Meloidogyne mayaguensis</name>
    <dbReference type="NCBI Taxonomy" id="390850"/>
    <lineage>
        <taxon>Eukaryota</taxon>
        <taxon>Metazoa</taxon>
        <taxon>Ecdysozoa</taxon>
        <taxon>Nematoda</taxon>
        <taxon>Chromadorea</taxon>
        <taxon>Rhabditida</taxon>
        <taxon>Tylenchina</taxon>
        <taxon>Tylenchomorpha</taxon>
        <taxon>Tylenchoidea</taxon>
        <taxon>Meloidogynidae</taxon>
        <taxon>Meloidogyninae</taxon>
        <taxon>Meloidogyne</taxon>
    </lineage>
</organism>
<keyword evidence="2" id="KW-1185">Reference proteome</keyword>